<dbReference type="InterPro" id="IPR013783">
    <property type="entry name" value="Ig-like_fold"/>
</dbReference>
<dbReference type="Pfam" id="PF02836">
    <property type="entry name" value="Glyco_hydro_2_C"/>
    <property type="match status" value="1"/>
</dbReference>
<feature type="non-terminal residue" evidence="8">
    <location>
        <position position="629"/>
    </location>
</feature>
<dbReference type="SUPFAM" id="SSF49785">
    <property type="entry name" value="Galactose-binding domain-like"/>
    <property type="match status" value="1"/>
</dbReference>
<dbReference type="Pfam" id="PF02837">
    <property type="entry name" value="Glyco_hydro_2_N"/>
    <property type="match status" value="1"/>
</dbReference>
<feature type="signal peptide" evidence="4">
    <location>
        <begin position="1"/>
        <end position="27"/>
    </location>
</feature>
<dbReference type="Pfam" id="PF00703">
    <property type="entry name" value="Glyco_hydro_2"/>
    <property type="match status" value="1"/>
</dbReference>
<dbReference type="InterPro" id="IPR006103">
    <property type="entry name" value="Glyco_hydro_2_cat"/>
</dbReference>
<evidence type="ECO:0000256" key="1">
    <source>
        <dbReference type="ARBA" id="ARBA00007401"/>
    </source>
</evidence>
<accession>A0A9D1M9S8</accession>
<dbReference type="Gene3D" id="3.20.20.80">
    <property type="entry name" value="Glycosidases"/>
    <property type="match status" value="1"/>
</dbReference>
<dbReference type="Gene3D" id="2.60.120.260">
    <property type="entry name" value="Galactose-binding domain-like"/>
    <property type="match status" value="1"/>
</dbReference>
<dbReference type="SUPFAM" id="SSF51445">
    <property type="entry name" value="(Trans)glycosidases"/>
    <property type="match status" value="1"/>
</dbReference>
<dbReference type="InterPro" id="IPR006102">
    <property type="entry name" value="Ig-like_GH2"/>
</dbReference>
<dbReference type="InterPro" id="IPR006104">
    <property type="entry name" value="Glyco_hydro_2_N"/>
</dbReference>
<dbReference type="InterPro" id="IPR008979">
    <property type="entry name" value="Galactose-bd-like_sf"/>
</dbReference>
<dbReference type="SUPFAM" id="SSF49303">
    <property type="entry name" value="beta-Galactosidase/glucuronidase domain"/>
    <property type="match status" value="1"/>
</dbReference>
<dbReference type="PANTHER" id="PTHR42732">
    <property type="entry name" value="BETA-GALACTOSIDASE"/>
    <property type="match status" value="1"/>
</dbReference>
<dbReference type="GO" id="GO:0005975">
    <property type="term" value="P:carbohydrate metabolic process"/>
    <property type="evidence" value="ECO:0007669"/>
    <property type="project" value="InterPro"/>
</dbReference>
<reference evidence="8" key="1">
    <citation type="submission" date="2020-10" db="EMBL/GenBank/DDBJ databases">
        <authorList>
            <person name="Gilroy R."/>
        </authorList>
    </citation>
    <scope>NUCLEOTIDE SEQUENCE</scope>
    <source>
        <strain evidence="8">USAMLcec3-3695</strain>
    </source>
</reference>
<evidence type="ECO:0000259" key="7">
    <source>
        <dbReference type="Pfam" id="PF02837"/>
    </source>
</evidence>
<dbReference type="InterPro" id="IPR036156">
    <property type="entry name" value="Beta-gal/glucu_dom_sf"/>
</dbReference>
<dbReference type="PANTHER" id="PTHR42732:SF1">
    <property type="entry name" value="BETA-MANNOSIDASE"/>
    <property type="match status" value="1"/>
</dbReference>
<dbReference type="GO" id="GO:0004553">
    <property type="term" value="F:hydrolase activity, hydrolyzing O-glycosyl compounds"/>
    <property type="evidence" value="ECO:0007669"/>
    <property type="project" value="InterPro"/>
</dbReference>
<proteinExistence type="inferred from homology"/>
<evidence type="ECO:0000256" key="3">
    <source>
        <dbReference type="ARBA" id="ARBA00023295"/>
    </source>
</evidence>
<keyword evidence="3" id="KW-0326">Glycosidase</keyword>
<reference evidence="8" key="2">
    <citation type="journal article" date="2021" name="PeerJ">
        <title>Extensive microbial diversity within the chicken gut microbiome revealed by metagenomics and culture.</title>
        <authorList>
            <person name="Gilroy R."/>
            <person name="Ravi A."/>
            <person name="Getino M."/>
            <person name="Pursley I."/>
            <person name="Horton D.L."/>
            <person name="Alikhan N.F."/>
            <person name="Baker D."/>
            <person name="Gharbi K."/>
            <person name="Hall N."/>
            <person name="Watson M."/>
            <person name="Adriaenssens E.M."/>
            <person name="Foster-Nyarko E."/>
            <person name="Jarju S."/>
            <person name="Secka A."/>
            <person name="Antonio M."/>
            <person name="Oren A."/>
            <person name="Chaudhuri R.R."/>
            <person name="La Ragione R."/>
            <person name="Hildebrand F."/>
            <person name="Pallen M.J."/>
        </authorList>
    </citation>
    <scope>NUCLEOTIDE SEQUENCE</scope>
    <source>
        <strain evidence="8">USAMLcec3-3695</strain>
    </source>
</reference>
<gene>
    <name evidence="8" type="ORF">IAA61_00820</name>
</gene>
<evidence type="ECO:0000259" key="6">
    <source>
        <dbReference type="Pfam" id="PF02836"/>
    </source>
</evidence>
<name>A0A9D1M9S8_9FIRM</name>
<feature type="domain" description="Glycosyl hydrolases family 2 sugar binding" evidence="7">
    <location>
        <begin position="118"/>
        <end position="182"/>
    </location>
</feature>
<feature type="domain" description="Glycoside hydrolase family 2 immunoglobulin-like beta-sandwich" evidence="5">
    <location>
        <begin position="280"/>
        <end position="409"/>
    </location>
</feature>
<dbReference type="AlphaFoldDB" id="A0A9D1M9S8"/>
<sequence>MRRKARVFLAIIMSLQLLLSGIVTVSAEGTSGIGEAYTAPESPAVTYNMNLDWKFYDTKTDVEIWSAMANADKDGKKFYEVDYDDSDWETVSIPHGIGGGTNSFASANTDAGGGYRSVLLYRKTFTVPEYAEGSKVFFELEGIRQAAYVWVNGQEVGYYEAGITAMGFDLTNYVEPGEEAVIAILNDGTTARGTSGRIPYETVPGEKWGSSYTPDNYNTTVGGGAQFVWNTKDFNEPQIGLVYDAYLHIKGSVYQTLPLYNNLKTTGNYIYADNFDIRANEATIHVEAEVRNESAADGDYTLEVAVVDADGNLKYNFESEPTAVAKATDAGIVYETAVESDVYSEENVADPVGLTQVNTPDVTYINASYDASDVRFWSLDDPYLYTVYTILKDGDGNVVDVQEKETGFRKVTYDPTSGILINDRAVWLKGYAQRSTNEWAVIGSATDWLQDYDMQLLKENNANFIRWMHVAPKPAEVRSSDKYGVAVVCPAGDKEGVGLDGRQWSQRTEAMRDAMIYFRNSPSVIFWETGNSAVGSAENANDMARLRDEIDPHGMRFIGARSTTAADQLDYEYNYAGTMYGTNNDNRNPKSAISAMEQNGIMGPIMETEYARDEAPRRVWDVYSPPDFD</sequence>
<evidence type="ECO:0000259" key="5">
    <source>
        <dbReference type="Pfam" id="PF00703"/>
    </source>
</evidence>
<protein>
    <recommendedName>
        <fullName evidence="10">Beta-galactosidase</fullName>
    </recommendedName>
</protein>
<dbReference type="EMBL" id="DVNB01000011">
    <property type="protein sequence ID" value="HIU56336.1"/>
    <property type="molecule type" value="Genomic_DNA"/>
</dbReference>
<evidence type="ECO:0000313" key="9">
    <source>
        <dbReference type="Proteomes" id="UP000824109"/>
    </source>
</evidence>
<dbReference type="InterPro" id="IPR051913">
    <property type="entry name" value="GH2_Domain-Containing"/>
</dbReference>
<organism evidence="8 9">
    <name type="scientific">Candidatus Ornithomonoglobus merdipullorum</name>
    <dbReference type="NCBI Taxonomy" id="2840895"/>
    <lineage>
        <taxon>Bacteria</taxon>
        <taxon>Bacillati</taxon>
        <taxon>Bacillota</taxon>
        <taxon>Clostridia</taxon>
        <taxon>Candidatus Ornithomonoglobus</taxon>
    </lineage>
</organism>
<dbReference type="Gene3D" id="2.60.40.10">
    <property type="entry name" value="Immunoglobulins"/>
    <property type="match status" value="1"/>
</dbReference>
<comment type="similarity">
    <text evidence="1">Belongs to the glycosyl hydrolase 2 family.</text>
</comment>
<dbReference type="InterPro" id="IPR017853">
    <property type="entry name" value="GH"/>
</dbReference>
<keyword evidence="2" id="KW-0378">Hydrolase</keyword>
<dbReference type="Proteomes" id="UP000824109">
    <property type="component" value="Unassembled WGS sequence"/>
</dbReference>
<feature type="domain" description="Glycoside hydrolase family 2 catalytic" evidence="6">
    <location>
        <begin position="418"/>
        <end position="613"/>
    </location>
</feature>
<evidence type="ECO:0000256" key="4">
    <source>
        <dbReference type="SAM" id="SignalP"/>
    </source>
</evidence>
<keyword evidence="4" id="KW-0732">Signal</keyword>
<evidence type="ECO:0000256" key="2">
    <source>
        <dbReference type="ARBA" id="ARBA00022801"/>
    </source>
</evidence>
<comment type="caution">
    <text evidence="8">The sequence shown here is derived from an EMBL/GenBank/DDBJ whole genome shotgun (WGS) entry which is preliminary data.</text>
</comment>
<evidence type="ECO:0000313" key="8">
    <source>
        <dbReference type="EMBL" id="HIU56336.1"/>
    </source>
</evidence>
<evidence type="ECO:0008006" key="10">
    <source>
        <dbReference type="Google" id="ProtNLM"/>
    </source>
</evidence>
<feature type="chain" id="PRO_5038517041" description="Beta-galactosidase" evidence="4">
    <location>
        <begin position="28"/>
        <end position="629"/>
    </location>
</feature>